<proteinExistence type="predicted"/>
<protein>
    <submittedName>
        <fullName evidence="7">Transcriptional regulator, TetR family</fullName>
    </submittedName>
</protein>
<keyword evidence="1" id="KW-0805">Transcription regulation</keyword>
<dbReference type="SUPFAM" id="SSF48498">
    <property type="entry name" value="Tetracyclin repressor-like, C-terminal domain"/>
    <property type="match status" value="1"/>
</dbReference>
<dbReference type="InterPro" id="IPR039536">
    <property type="entry name" value="TetR_C_Proteobacteria"/>
</dbReference>
<keyword evidence="3" id="KW-0804">Transcription</keyword>
<evidence type="ECO:0000256" key="4">
    <source>
        <dbReference type="PROSITE-ProRule" id="PRU00335"/>
    </source>
</evidence>
<dbReference type="EMBL" id="FNEJ01000024">
    <property type="protein sequence ID" value="SDJ27444.1"/>
    <property type="molecule type" value="Genomic_DNA"/>
</dbReference>
<evidence type="ECO:0000313" key="7">
    <source>
        <dbReference type="EMBL" id="SDJ27444.1"/>
    </source>
</evidence>
<evidence type="ECO:0000256" key="2">
    <source>
        <dbReference type="ARBA" id="ARBA00023125"/>
    </source>
</evidence>
<dbReference type="PANTHER" id="PTHR30055:SF234">
    <property type="entry name" value="HTH-TYPE TRANSCRIPTIONAL REGULATOR BETI"/>
    <property type="match status" value="1"/>
</dbReference>
<dbReference type="RefSeq" id="WP_230797682.1">
    <property type="nucleotide sequence ID" value="NZ_FNEJ01000024.1"/>
</dbReference>
<dbReference type="PANTHER" id="PTHR30055">
    <property type="entry name" value="HTH-TYPE TRANSCRIPTIONAL REGULATOR RUTR"/>
    <property type="match status" value="1"/>
</dbReference>
<evidence type="ECO:0000313" key="8">
    <source>
        <dbReference type="Proteomes" id="UP000199093"/>
    </source>
</evidence>
<reference evidence="7 8" key="1">
    <citation type="submission" date="2016-10" db="EMBL/GenBank/DDBJ databases">
        <authorList>
            <person name="de Groot N.N."/>
        </authorList>
    </citation>
    <scope>NUCLEOTIDE SEQUENCE [LARGE SCALE GENOMIC DNA]</scope>
    <source>
        <strain evidence="7 8">DSM 26424</strain>
    </source>
</reference>
<feature type="DNA-binding region" description="H-T-H motif" evidence="4">
    <location>
        <begin position="53"/>
        <end position="72"/>
    </location>
</feature>
<dbReference type="PRINTS" id="PR00455">
    <property type="entry name" value="HTHTETR"/>
</dbReference>
<dbReference type="SUPFAM" id="SSF46689">
    <property type="entry name" value="Homeodomain-like"/>
    <property type="match status" value="1"/>
</dbReference>
<keyword evidence="2 4" id="KW-0238">DNA-binding</keyword>
<dbReference type="AlphaFoldDB" id="A0A1G8SE44"/>
<name>A0A1G8SE44_9RHOB</name>
<dbReference type="Gene3D" id="1.10.357.10">
    <property type="entry name" value="Tetracycline Repressor, domain 2"/>
    <property type="match status" value="1"/>
</dbReference>
<gene>
    <name evidence="7" type="ORF">SAMN04487993_102414</name>
</gene>
<evidence type="ECO:0000256" key="5">
    <source>
        <dbReference type="SAM" id="MobiDB-lite"/>
    </source>
</evidence>
<dbReference type="InterPro" id="IPR009057">
    <property type="entry name" value="Homeodomain-like_sf"/>
</dbReference>
<dbReference type="InterPro" id="IPR050109">
    <property type="entry name" value="HTH-type_TetR-like_transc_reg"/>
</dbReference>
<accession>A0A1G8SE44</accession>
<sequence length="226" mass="24611">MADCPPPNEPLADPKSETRRRGRPVQMDQETREAVVLNAAAELLASHGLAEASVAAIARKAGMSKRTIYQMFDSREALLGACLARIGQSLFRPLSEEHRTSPLEDRLRVLLTFSEDHCLTDAPLELLRAVITEAPTYPQLARGILDTGHCALARFISAELRAGVATGELDLPVDQCDEAAEMLMDMAFGSILEKLLDPASLPHCAETKAARRDRAIALFLSGARPR</sequence>
<dbReference type="Pfam" id="PF00440">
    <property type="entry name" value="TetR_N"/>
    <property type="match status" value="1"/>
</dbReference>
<feature type="domain" description="HTH tetR-type" evidence="6">
    <location>
        <begin position="30"/>
        <end position="90"/>
    </location>
</feature>
<dbReference type="STRING" id="555512.SAMN04487993_102414"/>
<organism evidence="7 8">
    <name type="scientific">Salipiger marinus</name>
    <dbReference type="NCBI Taxonomy" id="555512"/>
    <lineage>
        <taxon>Bacteria</taxon>
        <taxon>Pseudomonadati</taxon>
        <taxon>Pseudomonadota</taxon>
        <taxon>Alphaproteobacteria</taxon>
        <taxon>Rhodobacterales</taxon>
        <taxon>Roseobacteraceae</taxon>
        <taxon>Salipiger</taxon>
    </lineage>
</organism>
<dbReference type="InterPro" id="IPR036271">
    <property type="entry name" value="Tet_transcr_reg_TetR-rel_C_sf"/>
</dbReference>
<dbReference type="Proteomes" id="UP000199093">
    <property type="component" value="Unassembled WGS sequence"/>
</dbReference>
<keyword evidence="8" id="KW-1185">Reference proteome</keyword>
<dbReference type="GO" id="GO:0000976">
    <property type="term" value="F:transcription cis-regulatory region binding"/>
    <property type="evidence" value="ECO:0007669"/>
    <property type="project" value="TreeGrafter"/>
</dbReference>
<dbReference type="Pfam" id="PF14246">
    <property type="entry name" value="TetR_C_7"/>
    <property type="match status" value="1"/>
</dbReference>
<feature type="region of interest" description="Disordered" evidence="5">
    <location>
        <begin position="1"/>
        <end position="29"/>
    </location>
</feature>
<dbReference type="InterPro" id="IPR001647">
    <property type="entry name" value="HTH_TetR"/>
</dbReference>
<evidence type="ECO:0000259" key="6">
    <source>
        <dbReference type="PROSITE" id="PS50977"/>
    </source>
</evidence>
<evidence type="ECO:0000256" key="1">
    <source>
        <dbReference type="ARBA" id="ARBA00023015"/>
    </source>
</evidence>
<dbReference type="GO" id="GO:0003700">
    <property type="term" value="F:DNA-binding transcription factor activity"/>
    <property type="evidence" value="ECO:0007669"/>
    <property type="project" value="TreeGrafter"/>
</dbReference>
<dbReference type="PROSITE" id="PS50977">
    <property type="entry name" value="HTH_TETR_2"/>
    <property type="match status" value="1"/>
</dbReference>
<evidence type="ECO:0000256" key="3">
    <source>
        <dbReference type="ARBA" id="ARBA00023163"/>
    </source>
</evidence>